<keyword evidence="2" id="KW-1185">Reference proteome</keyword>
<gene>
    <name evidence="1" type="ORF">SAMN05446037_10069</name>
</gene>
<reference evidence="1 2" key="1">
    <citation type="submission" date="2017-06" db="EMBL/GenBank/DDBJ databases">
        <authorList>
            <person name="Kim H.J."/>
            <person name="Triplett B.A."/>
        </authorList>
    </citation>
    <scope>NUCLEOTIDE SEQUENCE [LARGE SCALE GENOMIC DNA]</scope>
    <source>
        <strain evidence="1 2">SCA</strain>
    </source>
</reference>
<dbReference type="InterPro" id="IPR038472">
    <property type="entry name" value="DndE_sf"/>
</dbReference>
<proteinExistence type="predicted"/>
<protein>
    <submittedName>
        <fullName evidence="1">DNA sulfur modification protein DndE</fullName>
    </submittedName>
</protein>
<sequence length="128" mass="14935">MRFSLKTSDEAQRILLEMKDITNITPNILSRYAISLSLAQPEPVSKFNYNTRGLEFNRHILTGKYDVVFKALISHKLQKELTDEEYYPDYIKAHLERGIRLLHAEYKYAGNVENFLVNLSNYKFGGNM</sequence>
<dbReference type="Gene3D" id="1.10.1220.160">
    <property type="entry name" value="DNA sulphur modification protein DndE"/>
    <property type="match status" value="1"/>
</dbReference>
<name>A0A239CL35_9FIRM</name>
<dbReference type="InterPro" id="IPR014969">
    <property type="entry name" value="DNA_S_DndE"/>
</dbReference>
<evidence type="ECO:0000313" key="1">
    <source>
        <dbReference type="EMBL" id="SNS20428.1"/>
    </source>
</evidence>
<dbReference type="RefSeq" id="WP_089282268.1">
    <property type="nucleotide sequence ID" value="NZ_FZOJ01000006.1"/>
</dbReference>
<accession>A0A239CL35</accession>
<dbReference type="EMBL" id="FZOJ01000006">
    <property type="protein sequence ID" value="SNS20428.1"/>
    <property type="molecule type" value="Genomic_DNA"/>
</dbReference>
<dbReference type="NCBIfam" id="TIGR03184">
    <property type="entry name" value="DNA_S_dndE"/>
    <property type="match status" value="1"/>
</dbReference>
<dbReference type="Pfam" id="PF08870">
    <property type="entry name" value="DndE"/>
    <property type="match status" value="1"/>
</dbReference>
<organism evidence="1 2">
    <name type="scientific">Anaerovirgula multivorans</name>
    <dbReference type="NCBI Taxonomy" id="312168"/>
    <lineage>
        <taxon>Bacteria</taxon>
        <taxon>Bacillati</taxon>
        <taxon>Bacillota</taxon>
        <taxon>Clostridia</taxon>
        <taxon>Peptostreptococcales</taxon>
        <taxon>Natronincolaceae</taxon>
        <taxon>Anaerovirgula</taxon>
    </lineage>
</organism>
<evidence type="ECO:0000313" key="2">
    <source>
        <dbReference type="Proteomes" id="UP000198304"/>
    </source>
</evidence>
<dbReference type="OrthoDB" id="512647at2"/>
<dbReference type="Proteomes" id="UP000198304">
    <property type="component" value="Unassembled WGS sequence"/>
</dbReference>
<dbReference type="AlphaFoldDB" id="A0A239CL35"/>